<evidence type="ECO:0000313" key="3">
    <source>
        <dbReference type="EMBL" id="SPX62308.1"/>
    </source>
</evidence>
<evidence type="ECO:0000313" key="4">
    <source>
        <dbReference type="Proteomes" id="UP000054698"/>
    </source>
</evidence>
<dbReference type="InterPro" id="IPR017441">
    <property type="entry name" value="Protein_kinase_ATP_BS"/>
</dbReference>
<dbReference type="Gene3D" id="1.10.510.10">
    <property type="entry name" value="Transferase(Phosphotransferase) domain 1"/>
    <property type="match status" value="1"/>
</dbReference>
<gene>
    <name evidence="2" type="ORF">Lfee_1516</name>
    <name evidence="3" type="ORF">NCTC12022_03066</name>
</gene>
<keyword evidence="2" id="KW-0808">Transferase</keyword>
<dbReference type="InterPro" id="IPR011009">
    <property type="entry name" value="Kinase-like_dom_sf"/>
</dbReference>
<dbReference type="Proteomes" id="UP000054698">
    <property type="component" value="Unassembled WGS sequence"/>
</dbReference>
<dbReference type="Proteomes" id="UP000251942">
    <property type="component" value="Unassembled WGS sequence"/>
</dbReference>
<dbReference type="EMBL" id="UASS01000037">
    <property type="protein sequence ID" value="SPX62308.1"/>
    <property type="molecule type" value="Genomic_DNA"/>
</dbReference>
<reference evidence="3 5" key="2">
    <citation type="submission" date="2018-06" db="EMBL/GenBank/DDBJ databases">
        <authorList>
            <consortium name="Pathogen Informatics"/>
            <person name="Doyle S."/>
        </authorList>
    </citation>
    <scope>NUCLEOTIDE SEQUENCE [LARGE SCALE GENOMIC DNA]</scope>
    <source>
        <strain evidence="3 5">NCTC12022</strain>
    </source>
</reference>
<dbReference type="GO" id="GO:0005524">
    <property type="term" value="F:ATP binding"/>
    <property type="evidence" value="ECO:0007669"/>
    <property type="project" value="UniProtKB-UniRule"/>
</dbReference>
<evidence type="ECO:0000256" key="1">
    <source>
        <dbReference type="PROSITE-ProRule" id="PRU10141"/>
    </source>
</evidence>
<organism evidence="2 4">
    <name type="scientific">Legionella feeleii</name>
    <dbReference type="NCBI Taxonomy" id="453"/>
    <lineage>
        <taxon>Bacteria</taxon>
        <taxon>Pseudomonadati</taxon>
        <taxon>Pseudomonadota</taxon>
        <taxon>Gammaproteobacteria</taxon>
        <taxon>Legionellales</taxon>
        <taxon>Legionellaceae</taxon>
        <taxon>Legionella</taxon>
    </lineage>
</organism>
<keyword evidence="2" id="KW-0418">Kinase</keyword>
<keyword evidence="4" id="KW-1185">Reference proteome</keyword>
<keyword evidence="1" id="KW-0067">ATP-binding</keyword>
<dbReference type="PROSITE" id="PS00107">
    <property type="entry name" value="PROTEIN_KINASE_ATP"/>
    <property type="match status" value="1"/>
</dbReference>
<dbReference type="PATRIC" id="fig|453.4.peg.1661"/>
<evidence type="ECO:0000313" key="5">
    <source>
        <dbReference type="Proteomes" id="UP000251942"/>
    </source>
</evidence>
<evidence type="ECO:0000313" key="2">
    <source>
        <dbReference type="EMBL" id="KTC98559.1"/>
    </source>
</evidence>
<dbReference type="SUPFAM" id="SSF56112">
    <property type="entry name" value="Protein kinase-like (PK-like)"/>
    <property type="match status" value="1"/>
</dbReference>
<dbReference type="GO" id="GO:0016301">
    <property type="term" value="F:kinase activity"/>
    <property type="evidence" value="ECO:0007669"/>
    <property type="project" value="UniProtKB-KW"/>
</dbReference>
<feature type="binding site" evidence="1">
    <location>
        <position position="93"/>
    </location>
    <ligand>
        <name>ATP</name>
        <dbReference type="ChEBI" id="CHEBI:30616"/>
    </ligand>
</feature>
<sequence>MKDRFERSEVVKVSELERINQLINDNPNDLLFDHTHGLSNLVIKTQDRNQNSKYILVSEFLGSGDNGSAYIAHPLMLNNGQYEIGTEERVVKKIDGNNFFGIMEQYCGKFCQRQWQYVLDFLDENSTFCTIPQKNLHFIEMVKIPGRPLKGVSGLRSKSIQERVDVFCQLFEQLSVMHGKGIAHKDMTDGNIMYDEKTNCARLFDFDRTGTSDKKSYKTITGLQTFPGFGKDIVSLCTIMLQYLHPDRYTHCFESKEEEEIYNFFHSVIKTNYDFAEGKSQTHYTAESIFNALKDKLYNMTKDANERVQSVSTIQTLHRFWKFSPDKAQELDANIKFSI</sequence>
<dbReference type="RefSeq" id="WP_058445473.1">
    <property type="nucleotide sequence ID" value="NZ_CAAAHT010000037.1"/>
</dbReference>
<reference evidence="2 4" key="1">
    <citation type="submission" date="2015-11" db="EMBL/GenBank/DDBJ databases">
        <title>Genomic analysis of 38 Legionella species identifies large and diverse effector repertoires.</title>
        <authorList>
            <person name="Burstein D."/>
            <person name="Amaro F."/>
            <person name="Zusman T."/>
            <person name="Lifshitz Z."/>
            <person name="Cohen O."/>
            <person name="Gilbert J.A."/>
            <person name="Pupko T."/>
            <person name="Shuman H.A."/>
            <person name="Segal G."/>
        </authorList>
    </citation>
    <scope>NUCLEOTIDE SEQUENCE [LARGE SCALE GENOMIC DNA]</scope>
    <source>
        <strain evidence="2 4">WO-44C</strain>
    </source>
</reference>
<dbReference type="EMBL" id="LNYB01000068">
    <property type="protein sequence ID" value="KTC98559.1"/>
    <property type="molecule type" value="Genomic_DNA"/>
</dbReference>
<protein>
    <submittedName>
        <fullName evidence="3">Predicted ATPase</fullName>
    </submittedName>
    <submittedName>
        <fullName evidence="2">Protein kinase domain protein</fullName>
    </submittedName>
</protein>
<proteinExistence type="predicted"/>
<dbReference type="OrthoDB" id="9801841at2"/>
<name>A0A0W0TSI4_9GAMM</name>
<dbReference type="STRING" id="453.Lfee_1516"/>
<keyword evidence="1" id="KW-0547">Nucleotide-binding</keyword>
<accession>A0A0W0TSI4</accession>
<dbReference type="AlphaFoldDB" id="A0A0W0TSI4"/>